<dbReference type="Gene3D" id="4.10.240.10">
    <property type="entry name" value="Zn(2)-C6 fungal-type DNA-binding domain"/>
    <property type="match status" value="1"/>
</dbReference>
<evidence type="ECO:0000259" key="7">
    <source>
        <dbReference type="PROSITE" id="PS50048"/>
    </source>
</evidence>
<organism evidence="8 9">
    <name type="scientific">Apiospora arundinis</name>
    <dbReference type="NCBI Taxonomy" id="335852"/>
    <lineage>
        <taxon>Eukaryota</taxon>
        <taxon>Fungi</taxon>
        <taxon>Dikarya</taxon>
        <taxon>Ascomycota</taxon>
        <taxon>Pezizomycotina</taxon>
        <taxon>Sordariomycetes</taxon>
        <taxon>Xylariomycetidae</taxon>
        <taxon>Amphisphaeriales</taxon>
        <taxon>Apiosporaceae</taxon>
        <taxon>Apiospora</taxon>
    </lineage>
</organism>
<keyword evidence="6" id="KW-0539">Nucleus</keyword>
<dbReference type="PROSITE" id="PS00463">
    <property type="entry name" value="ZN2_CY6_FUNGAL_1"/>
    <property type="match status" value="1"/>
</dbReference>
<dbReference type="CDD" id="cd00067">
    <property type="entry name" value="GAL4"/>
    <property type="match status" value="1"/>
</dbReference>
<dbReference type="InterPro" id="IPR050987">
    <property type="entry name" value="AtrR-like"/>
</dbReference>
<feature type="domain" description="Zn(2)-C6 fungal-type" evidence="7">
    <location>
        <begin position="12"/>
        <end position="43"/>
    </location>
</feature>
<dbReference type="Pfam" id="PF00172">
    <property type="entry name" value="Zn_clus"/>
    <property type="match status" value="1"/>
</dbReference>
<reference evidence="8 9" key="1">
    <citation type="journal article" date="2024" name="IMA Fungus">
        <title>Apiospora arundinis, a panoply of carbohydrate-active enzymes and secondary metabolites.</title>
        <authorList>
            <person name="Sorensen T."/>
            <person name="Petersen C."/>
            <person name="Muurmann A.T."/>
            <person name="Christiansen J.V."/>
            <person name="Brundto M.L."/>
            <person name="Overgaard C.K."/>
            <person name="Boysen A.T."/>
            <person name="Wollenberg R.D."/>
            <person name="Larsen T.O."/>
            <person name="Sorensen J.L."/>
            <person name="Nielsen K.L."/>
            <person name="Sondergaard T.E."/>
        </authorList>
    </citation>
    <scope>NUCLEOTIDE SEQUENCE [LARGE SCALE GENOMIC DNA]</scope>
    <source>
        <strain evidence="8 9">AAU 773</strain>
    </source>
</reference>
<evidence type="ECO:0000256" key="3">
    <source>
        <dbReference type="ARBA" id="ARBA00023015"/>
    </source>
</evidence>
<protein>
    <submittedName>
        <fullName evidence="8">Fungal specific transcription factor</fullName>
    </submittedName>
</protein>
<dbReference type="Proteomes" id="UP001390339">
    <property type="component" value="Unassembled WGS sequence"/>
</dbReference>
<keyword evidence="3" id="KW-0805">Transcription regulation</keyword>
<evidence type="ECO:0000256" key="1">
    <source>
        <dbReference type="ARBA" id="ARBA00004123"/>
    </source>
</evidence>
<gene>
    <name evidence="8" type="ORF">PGQ11_014549</name>
</gene>
<evidence type="ECO:0000313" key="9">
    <source>
        <dbReference type="Proteomes" id="UP001390339"/>
    </source>
</evidence>
<evidence type="ECO:0000256" key="6">
    <source>
        <dbReference type="ARBA" id="ARBA00023242"/>
    </source>
</evidence>
<dbReference type="InterPro" id="IPR007219">
    <property type="entry name" value="XnlR_reg_dom"/>
</dbReference>
<dbReference type="InterPro" id="IPR001138">
    <property type="entry name" value="Zn2Cys6_DnaBD"/>
</dbReference>
<evidence type="ECO:0000256" key="2">
    <source>
        <dbReference type="ARBA" id="ARBA00022723"/>
    </source>
</evidence>
<dbReference type="PROSITE" id="PS50048">
    <property type="entry name" value="ZN2_CY6_FUNGAL_2"/>
    <property type="match status" value="1"/>
</dbReference>
<keyword evidence="2" id="KW-0479">Metal-binding</keyword>
<accession>A0ABR2HTA2</accession>
<dbReference type="PANTHER" id="PTHR46910">
    <property type="entry name" value="TRANSCRIPTION FACTOR PDR1"/>
    <property type="match status" value="1"/>
</dbReference>
<evidence type="ECO:0000313" key="8">
    <source>
        <dbReference type="EMBL" id="KAK8852070.1"/>
    </source>
</evidence>
<dbReference type="SUPFAM" id="SSF57701">
    <property type="entry name" value="Zn2/Cys6 DNA-binding domain"/>
    <property type="match status" value="1"/>
</dbReference>
<comment type="caution">
    <text evidence="8">The sequence shown here is derived from an EMBL/GenBank/DDBJ whole genome shotgun (WGS) entry which is preliminary data.</text>
</comment>
<keyword evidence="9" id="KW-1185">Reference proteome</keyword>
<proteinExistence type="predicted"/>
<keyword evidence="4" id="KW-0238">DNA-binding</keyword>
<comment type="subcellular location">
    <subcellularLocation>
        <location evidence="1">Nucleus</location>
    </subcellularLocation>
</comment>
<sequence length="586" mass="65573">MKPSNSKPKRRSCDACHQRKIHCDSISASQCDWCKHQGLLCTFNRPFGRRKRSRGIGPMSRAQQDLDPSIPGLAEIGLIEFPINREIQTMPYLGLGGFYFNGVHLGGISSNQGIPFFSGQGEEWIYAHAGSKPTSSPSCPVNAPTQVKGTWELPARAVVDTYLSNFTTSTKRYVFPIIDEASFPDVIEKAYNGNPDLTDVICAKACILAFTCIGVHMDGQLDLHPVQADQCAARAYRMMPVILANPCSESIQVCTMLCMYNIFAGNVAAAATYLAVAYRFASMLGAHLSPLSMDCTPTTGSVYSSQHYLRRVFWHCYMYDKDICMRAGYPPIIDDDHCDLSLPPGYKQIDDFDRFKDGTDLIPGDMRLTIIKSNMIRGLYCAKAFRTSEVELLKHIRELDDELETWRMSVAPQYRPNLASHYRMRLDPDWNKSKLCHVLVIHYEYYFLLALIHSASGRCRIPTSGGEVDHRASVNSCQCLALQASRATLANLPVVSQVLNSGDFWYFIQYPMSATLTIFCNILTSPLNSRAEEDLELLQRVPRLIRDMCAPNLGPGDTLRIRQVEQFVEELLRLGRSAVHKATVGG</sequence>
<dbReference type="EMBL" id="JAPCWZ010000009">
    <property type="protein sequence ID" value="KAK8852070.1"/>
    <property type="molecule type" value="Genomic_DNA"/>
</dbReference>
<dbReference type="SMART" id="SM00906">
    <property type="entry name" value="Fungal_trans"/>
    <property type="match status" value="1"/>
</dbReference>
<evidence type="ECO:0000256" key="5">
    <source>
        <dbReference type="ARBA" id="ARBA00023163"/>
    </source>
</evidence>
<dbReference type="SMART" id="SM00066">
    <property type="entry name" value="GAL4"/>
    <property type="match status" value="1"/>
</dbReference>
<dbReference type="Pfam" id="PF04082">
    <property type="entry name" value="Fungal_trans"/>
    <property type="match status" value="1"/>
</dbReference>
<keyword evidence="5" id="KW-0804">Transcription</keyword>
<evidence type="ECO:0000256" key="4">
    <source>
        <dbReference type="ARBA" id="ARBA00023125"/>
    </source>
</evidence>
<dbReference type="InterPro" id="IPR036864">
    <property type="entry name" value="Zn2-C6_fun-type_DNA-bd_sf"/>
</dbReference>
<dbReference type="PANTHER" id="PTHR46910:SF37">
    <property type="entry name" value="ZN(II)2CYS6 TRANSCRIPTION FACTOR (EUROFUNG)"/>
    <property type="match status" value="1"/>
</dbReference>
<name>A0ABR2HTA2_9PEZI</name>
<dbReference type="CDD" id="cd12148">
    <property type="entry name" value="fungal_TF_MHR"/>
    <property type="match status" value="1"/>
</dbReference>